<organism evidence="1 2">
    <name type="scientific">Marinobacter nauticus</name>
    <name type="common">Marinobacter hydrocarbonoclasticus</name>
    <name type="synonym">Marinobacter aquaeolei</name>
    <dbReference type="NCBI Taxonomy" id="2743"/>
    <lineage>
        <taxon>Bacteria</taxon>
        <taxon>Pseudomonadati</taxon>
        <taxon>Pseudomonadota</taxon>
        <taxon>Gammaproteobacteria</taxon>
        <taxon>Pseudomonadales</taxon>
        <taxon>Marinobacteraceae</taxon>
        <taxon>Marinobacter</taxon>
    </lineage>
</organism>
<name>A0A368XA08_MARNT</name>
<gene>
    <name evidence="1" type="ORF">DET61_11944</name>
</gene>
<proteinExistence type="predicted"/>
<dbReference type="Proteomes" id="UP000253647">
    <property type="component" value="Unassembled WGS sequence"/>
</dbReference>
<protein>
    <submittedName>
        <fullName evidence="1">Uncharacterized protein</fullName>
    </submittedName>
</protein>
<sequence length="67" mass="7643">MSLQGYSKSVGAIWYERSKDGGIRYTATGLQTYRNLFQSVGIDIDAISTLEEHQKAMERVMEARKKK</sequence>
<evidence type="ECO:0000313" key="1">
    <source>
        <dbReference type="EMBL" id="RCW63277.1"/>
    </source>
</evidence>
<reference evidence="1 2" key="1">
    <citation type="submission" date="2018-07" db="EMBL/GenBank/DDBJ databases">
        <title>Freshwater and sediment microbial communities from various areas in North America, analyzing microbe dynamics in response to fracking.</title>
        <authorList>
            <person name="Lamendella R."/>
        </authorList>
    </citation>
    <scope>NUCLEOTIDE SEQUENCE [LARGE SCALE GENOMIC DNA]</scope>
    <source>
        <strain evidence="1 2">105B</strain>
    </source>
</reference>
<dbReference type="AlphaFoldDB" id="A0A368XA08"/>
<dbReference type="EMBL" id="QPJI01000019">
    <property type="protein sequence ID" value="RCW63277.1"/>
    <property type="molecule type" value="Genomic_DNA"/>
</dbReference>
<comment type="caution">
    <text evidence="1">The sequence shown here is derived from an EMBL/GenBank/DDBJ whole genome shotgun (WGS) entry which is preliminary data.</text>
</comment>
<evidence type="ECO:0000313" key="2">
    <source>
        <dbReference type="Proteomes" id="UP000253647"/>
    </source>
</evidence>
<accession>A0A368XA08</accession>